<keyword evidence="2" id="KW-1185">Reference proteome</keyword>
<protein>
    <submittedName>
        <fullName evidence="1">Uncharacterized protein</fullName>
    </submittedName>
</protein>
<dbReference type="Proteomes" id="UP000564885">
    <property type="component" value="Unassembled WGS sequence"/>
</dbReference>
<comment type="caution">
    <text evidence="1">The sequence shown here is derived from an EMBL/GenBank/DDBJ whole genome shotgun (WGS) entry which is preliminary data.</text>
</comment>
<sequence>MDYFDPTVQDWPVPPCVGQIASRINEPEIAGLIVTVIIHSINLKPSVALSRQLFQNVLNE</sequence>
<reference evidence="1 2" key="1">
    <citation type="submission" date="2020-04" db="EMBL/GenBank/DDBJ databases">
        <title>Enterovirga sp. isolate from soil.</title>
        <authorList>
            <person name="Chea S."/>
            <person name="Kim D.-U."/>
        </authorList>
    </citation>
    <scope>NUCLEOTIDE SEQUENCE [LARGE SCALE GENOMIC DNA]</scope>
    <source>
        <strain evidence="1 2">DB1703</strain>
    </source>
</reference>
<name>A0A849I8R4_9HYPH</name>
<gene>
    <name evidence="1" type="ORF">HJG44_08660</name>
</gene>
<organism evidence="1 2">
    <name type="scientific">Enterovirga aerilata</name>
    <dbReference type="NCBI Taxonomy" id="2730920"/>
    <lineage>
        <taxon>Bacteria</taxon>
        <taxon>Pseudomonadati</taxon>
        <taxon>Pseudomonadota</taxon>
        <taxon>Alphaproteobacteria</taxon>
        <taxon>Hyphomicrobiales</taxon>
        <taxon>Methylobacteriaceae</taxon>
        <taxon>Enterovirga</taxon>
    </lineage>
</organism>
<accession>A0A849I8R4</accession>
<evidence type="ECO:0000313" key="1">
    <source>
        <dbReference type="EMBL" id="NNM72460.1"/>
    </source>
</evidence>
<proteinExistence type="predicted"/>
<dbReference type="EMBL" id="JABEPP010000002">
    <property type="protein sequence ID" value="NNM72460.1"/>
    <property type="molecule type" value="Genomic_DNA"/>
</dbReference>
<dbReference type="AlphaFoldDB" id="A0A849I8R4"/>
<evidence type="ECO:0000313" key="2">
    <source>
        <dbReference type="Proteomes" id="UP000564885"/>
    </source>
</evidence>